<protein>
    <submittedName>
        <fullName evidence="1">DNA helicase protein</fullName>
        <ecNumber evidence="1">3.6.4.12</ecNumber>
    </submittedName>
</protein>
<comment type="caution">
    <text evidence="1">The sequence shown here is derived from an EMBL/GenBank/DDBJ whole genome shotgun (WGS) entry which is preliminary data.</text>
</comment>
<sequence length="111" mass="13052">MKNQRIHWLIKKIEGRKNEKEKSGQTSKNVNNPCYRCGGKGHWSRTCRTPKHLIELYQESLKNKKKKIKTNFSYKDDLDHGHIDDTYLNIVDFLIDPEEKINHLIGDGSMI</sequence>
<reference evidence="2" key="1">
    <citation type="journal article" date="2022" name="Nat. Commun.">
        <title>Chromosome evolution and the genetic basis of agronomically important traits in greater yam.</title>
        <authorList>
            <person name="Bredeson J.V."/>
            <person name="Lyons J.B."/>
            <person name="Oniyinde I.O."/>
            <person name="Okereke N.R."/>
            <person name="Kolade O."/>
            <person name="Nnabue I."/>
            <person name="Nwadili C.O."/>
            <person name="Hribova E."/>
            <person name="Parker M."/>
            <person name="Nwogha J."/>
            <person name="Shu S."/>
            <person name="Carlson J."/>
            <person name="Kariba R."/>
            <person name="Muthemba S."/>
            <person name="Knop K."/>
            <person name="Barton G.J."/>
            <person name="Sherwood A.V."/>
            <person name="Lopez-Montes A."/>
            <person name="Asiedu R."/>
            <person name="Jamnadass R."/>
            <person name="Muchugi A."/>
            <person name="Goodstein D."/>
            <person name="Egesi C.N."/>
            <person name="Featherston J."/>
            <person name="Asfaw A."/>
            <person name="Simpson G.G."/>
            <person name="Dolezel J."/>
            <person name="Hendre P.S."/>
            <person name="Van Deynze A."/>
            <person name="Kumar P.L."/>
            <person name="Obidiegwu J.E."/>
            <person name="Bhattacharjee R."/>
            <person name="Rokhsar D.S."/>
        </authorList>
    </citation>
    <scope>NUCLEOTIDE SEQUENCE [LARGE SCALE GENOMIC DNA]</scope>
    <source>
        <strain evidence="2">cv. TDa95/00328</strain>
    </source>
</reference>
<keyword evidence="1" id="KW-0067">ATP-binding</keyword>
<keyword evidence="2" id="KW-1185">Reference proteome</keyword>
<keyword evidence="1" id="KW-0547">Nucleotide-binding</keyword>
<dbReference type="EC" id="3.6.4.12" evidence="1"/>
<keyword evidence="1" id="KW-0378">Hydrolase</keyword>
<evidence type="ECO:0000313" key="1">
    <source>
        <dbReference type="EMBL" id="KAH7670483.1"/>
    </source>
</evidence>
<dbReference type="Proteomes" id="UP000827976">
    <property type="component" value="Chromosome 10"/>
</dbReference>
<gene>
    <name evidence="1" type="ORF">IHE45_10G030000</name>
</gene>
<keyword evidence="1" id="KW-0347">Helicase</keyword>
<accession>A0ACB7VA56</accession>
<name>A0ACB7VA56_DIOAL</name>
<proteinExistence type="predicted"/>
<evidence type="ECO:0000313" key="2">
    <source>
        <dbReference type="Proteomes" id="UP000827976"/>
    </source>
</evidence>
<dbReference type="EMBL" id="CM037020">
    <property type="protein sequence ID" value="KAH7670483.1"/>
    <property type="molecule type" value="Genomic_DNA"/>
</dbReference>
<organism evidence="1 2">
    <name type="scientific">Dioscorea alata</name>
    <name type="common">Purple yam</name>
    <dbReference type="NCBI Taxonomy" id="55571"/>
    <lineage>
        <taxon>Eukaryota</taxon>
        <taxon>Viridiplantae</taxon>
        <taxon>Streptophyta</taxon>
        <taxon>Embryophyta</taxon>
        <taxon>Tracheophyta</taxon>
        <taxon>Spermatophyta</taxon>
        <taxon>Magnoliopsida</taxon>
        <taxon>Liliopsida</taxon>
        <taxon>Dioscoreales</taxon>
        <taxon>Dioscoreaceae</taxon>
        <taxon>Dioscorea</taxon>
    </lineage>
</organism>